<comment type="similarity">
    <text evidence="1">Belongs to the GSP E family.</text>
</comment>
<dbReference type="CDD" id="cd01130">
    <property type="entry name" value="VirB11-like_ATPase"/>
    <property type="match status" value="1"/>
</dbReference>
<evidence type="ECO:0000256" key="1">
    <source>
        <dbReference type="ARBA" id="ARBA00006611"/>
    </source>
</evidence>
<keyword evidence="4" id="KW-1185">Reference proteome</keyword>
<dbReference type="GO" id="GO:0016887">
    <property type="term" value="F:ATP hydrolysis activity"/>
    <property type="evidence" value="ECO:0007669"/>
    <property type="project" value="InterPro"/>
</dbReference>
<evidence type="ECO:0000313" key="3">
    <source>
        <dbReference type="EMBL" id="CDK99159.1"/>
    </source>
</evidence>
<dbReference type="PANTHER" id="PTHR30486:SF6">
    <property type="entry name" value="TYPE IV PILUS RETRACTATION ATPASE PILT"/>
    <property type="match status" value="1"/>
</dbReference>
<protein>
    <submittedName>
        <fullName evidence="3">Conjugal transfer protein trbB</fullName>
    </submittedName>
</protein>
<dbReference type="SUPFAM" id="SSF52540">
    <property type="entry name" value="P-loop containing nucleoside triphosphate hydrolases"/>
    <property type="match status" value="1"/>
</dbReference>
<organism evidence="3 4">
    <name type="scientific">Magnetospirillum gryphiswaldense (strain DSM 6361 / JCM 21280 / NBRC 15271 / MSR-1)</name>
    <dbReference type="NCBI Taxonomy" id="431944"/>
    <lineage>
        <taxon>Bacteria</taxon>
        <taxon>Pseudomonadati</taxon>
        <taxon>Pseudomonadota</taxon>
        <taxon>Alphaproteobacteria</taxon>
        <taxon>Rhodospirillales</taxon>
        <taxon>Rhodospirillaceae</taxon>
        <taxon>Magnetospirillum</taxon>
    </lineage>
</organism>
<evidence type="ECO:0000313" key="4">
    <source>
        <dbReference type="Proteomes" id="UP000018922"/>
    </source>
</evidence>
<dbReference type="InterPro" id="IPR027417">
    <property type="entry name" value="P-loop_NTPase"/>
</dbReference>
<dbReference type="InterPro" id="IPR001482">
    <property type="entry name" value="T2SS/T4SS_dom"/>
</dbReference>
<sequence>MSSAISIILRPLAAYYDDPTTVEMRMTRPKQVIIDRRGHGKITVAAPELTLARIEDICRSLANFTGVKFDPDTSPKLSCIIPEVRHRFECLVGSSAPYGVSMAIRCKHPFTPTWEQVGASPEIVEYLKSAMAAELNMIISGATNTGKTTFINKLLDFLPEDRRVVALEDTPELHMDRFWDGVALLAAREASSASGMIDWRQLYDHQMRITPDNVIFGEISTQNAFAALGSLNSGITGFMCTIHAASPYQVLHRKFDQNIAWSGQSMPRVPEFLAELVDVIVQIKRSSDGWRRITDIYEPCHDRWVMKDGHFLERNAA</sequence>
<dbReference type="Proteomes" id="UP000018922">
    <property type="component" value="Chromosome I"/>
</dbReference>
<proteinExistence type="inferred from homology"/>
<dbReference type="AlphaFoldDB" id="V6F128"/>
<evidence type="ECO:0000259" key="2">
    <source>
        <dbReference type="Pfam" id="PF00437"/>
    </source>
</evidence>
<dbReference type="Gene3D" id="3.40.50.300">
    <property type="entry name" value="P-loop containing nucleotide triphosphate hydrolases"/>
    <property type="match status" value="1"/>
</dbReference>
<dbReference type="Gene3D" id="3.30.450.90">
    <property type="match status" value="1"/>
</dbReference>
<reference evidence="3 4" key="1">
    <citation type="journal article" date="2014" name="Genome Announc.">
        <title>Complete genome sequence of Magnetospirillum gryphiswaldense MSR-1.</title>
        <authorList>
            <person name="Wang X."/>
            <person name="Wang Q."/>
            <person name="Zhang W."/>
            <person name="Wang Y."/>
            <person name="Li L."/>
            <person name="Wen T."/>
            <person name="Zhang T."/>
            <person name="Zhang Y."/>
            <person name="Xu J."/>
            <person name="Hu J."/>
            <person name="Li S."/>
            <person name="Liu L."/>
            <person name="Liu J."/>
            <person name="Jiang W."/>
            <person name="Tian J."/>
            <person name="Li Y."/>
            <person name="Schuler D."/>
            <person name="Wang L."/>
            <person name="Li J."/>
        </authorList>
    </citation>
    <scope>NUCLEOTIDE SEQUENCE [LARGE SCALE GENOMIC DNA]</scope>
    <source>
        <strain evidence="4">DSM 6361 / JCM 21280 / NBRC 15271 / MSR-1</strain>
    </source>
</reference>
<dbReference type="EMBL" id="HG794546">
    <property type="protein sequence ID" value="CDK99159.1"/>
    <property type="molecule type" value="Genomic_DNA"/>
</dbReference>
<dbReference type="eggNOG" id="COG4962">
    <property type="taxonomic scope" value="Bacteria"/>
</dbReference>
<dbReference type="PANTHER" id="PTHR30486">
    <property type="entry name" value="TWITCHING MOTILITY PROTEIN PILT"/>
    <property type="match status" value="1"/>
</dbReference>
<name>V6F128_MAGGM</name>
<dbReference type="Pfam" id="PF00437">
    <property type="entry name" value="T2SSE"/>
    <property type="match status" value="1"/>
</dbReference>
<gene>
    <name evidence="3" type="ordered locus">MGMSRv2__1944</name>
</gene>
<dbReference type="InterPro" id="IPR050921">
    <property type="entry name" value="T4SS_GSP_E_ATPase"/>
</dbReference>
<dbReference type="STRING" id="1430440.MGMSRv2__1944"/>
<dbReference type="KEGG" id="mgy:MGMSRv2__1944"/>
<dbReference type="HOGENOM" id="CLU_005379_3_1_5"/>
<accession>V6F128</accession>
<feature type="domain" description="Bacterial type II secretion system protein E" evidence="2">
    <location>
        <begin position="111"/>
        <end position="253"/>
    </location>
</feature>